<comment type="caution">
    <text evidence="10">The sequence shown here is derived from an EMBL/GenBank/DDBJ whole genome shotgun (WGS) entry which is preliminary data.</text>
</comment>
<evidence type="ECO:0000256" key="8">
    <source>
        <dbReference type="RuleBase" id="RU366003"/>
    </source>
</evidence>
<name>A0A9D1Y105_9FIRM</name>
<dbReference type="InterPro" id="IPR016195">
    <property type="entry name" value="Pol/histidinol_Pase-like"/>
</dbReference>
<keyword evidence="5 8" id="KW-0378">Hydrolase</keyword>
<dbReference type="EC" id="3.1.3.15" evidence="3 8"/>
<dbReference type="NCBIfam" id="TIGR01856">
    <property type="entry name" value="hisJ_fam"/>
    <property type="match status" value="1"/>
</dbReference>
<dbReference type="Pfam" id="PF02811">
    <property type="entry name" value="PHP"/>
    <property type="match status" value="1"/>
</dbReference>
<dbReference type="PANTHER" id="PTHR21039">
    <property type="entry name" value="HISTIDINOL PHOSPHATASE-RELATED"/>
    <property type="match status" value="1"/>
</dbReference>
<comment type="similarity">
    <text evidence="2 8">Belongs to the PHP hydrolase family. HisK subfamily.</text>
</comment>
<accession>A0A9D1Y105</accession>
<dbReference type="AlphaFoldDB" id="A0A9D1Y105"/>
<dbReference type="GO" id="GO:0005737">
    <property type="term" value="C:cytoplasm"/>
    <property type="evidence" value="ECO:0007669"/>
    <property type="project" value="TreeGrafter"/>
</dbReference>
<protein>
    <recommendedName>
        <fullName evidence="3 8">Histidinol-phosphatase</fullName>
        <shortName evidence="8">HolPase</shortName>
        <ecNumber evidence="3 8">3.1.3.15</ecNumber>
    </recommendedName>
</protein>
<proteinExistence type="inferred from homology"/>
<evidence type="ECO:0000259" key="9">
    <source>
        <dbReference type="Pfam" id="PF02811"/>
    </source>
</evidence>
<dbReference type="Proteomes" id="UP000886751">
    <property type="component" value="Unassembled WGS sequence"/>
</dbReference>
<dbReference type="Gene3D" id="3.20.20.140">
    <property type="entry name" value="Metal-dependent hydrolases"/>
    <property type="match status" value="1"/>
</dbReference>
<evidence type="ECO:0000256" key="7">
    <source>
        <dbReference type="ARBA" id="ARBA00049158"/>
    </source>
</evidence>
<reference evidence="10" key="1">
    <citation type="journal article" date="2021" name="PeerJ">
        <title>Extensive microbial diversity within the chicken gut microbiome revealed by metagenomics and culture.</title>
        <authorList>
            <person name="Gilroy R."/>
            <person name="Ravi A."/>
            <person name="Getino M."/>
            <person name="Pursley I."/>
            <person name="Horton D.L."/>
            <person name="Alikhan N.F."/>
            <person name="Baker D."/>
            <person name="Gharbi K."/>
            <person name="Hall N."/>
            <person name="Watson M."/>
            <person name="Adriaenssens E.M."/>
            <person name="Foster-Nyarko E."/>
            <person name="Jarju S."/>
            <person name="Secka A."/>
            <person name="Antonio M."/>
            <person name="Oren A."/>
            <person name="Chaudhuri R.R."/>
            <person name="La Ragione R."/>
            <person name="Hildebrand F."/>
            <person name="Pallen M.J."/>
        </authorList>
    </citation>
    <scope>NUCLEOTIDE SEQUENCE</scope>
    <source>
        <strain evidence="10">ChiHecec2B26-7398</strain>
    </source>
</reference>
<dbReference type="GO" id="GO:0000105">
    <property type="term" value="P:L-histidine biosynthetic process"/>
    <property type="evidence" value="ECO:0007669"/>
    <property type="project" value="UniProtKB-UniRule"/>
</dbReference>
<dbReference type="GO" id="GO:0004401">
    <property type="term" value="F:histidinol-phosphatase activity"/>
    <property type="evidence" value="ECO:0007669"/>
    <property type="project" value="UniProtKB-UniRule"/>
</dbReference>
<evidence type="ECO:0000256" key="5">
    <source>
        <dbReference type="ARBA" id="ARBA00022801"/>
    </source>
</evidence>
<dbReference type="SUPFAM" id="SSF89550">
    <property type="entry name" value="PHP domain-like"/>
    <property type="match status" value="1"/>
</dbReference>
<evidence type="ECO:0000256" key="4">
    <source>
        <dbReference type="ARBA" id="ARBA00022605"/>
    </source>
</evidence>
<evidence type="ECO:0000256" key="3">
    <source>
        <dbReference type="ARBA" id="ARBA00013085"/>
    </source>
</evidence>
<evidence type="ECO:0000256" key="1">
    <source>
        <dbReference type="ARBA" id="ARBA00004970"/>
    </source>
</evidence>
<comment type="catalytic activity">
    <reaction evidence="7 8">
        <text>L-histidinol phosphate + H2O = L-histidinol + phosphate</text>
        <dbReference type="Rhea" id="RHEA:14465"/>
        <dbReference type="ChEBI" id="CHEBI:15377"/>
        <dbReference type="ChEBI" id="CHEBI:43474"/>
        <dbReference type="ChEBI" id="CHEBI:57699"/>
        <dbReference type="ChEBI" id="CHEBI:57980"/>
        <dbReference type="EC" id="3.1.3.15"/>
    </reaction>
</comment>
<evidence type="ECO:0000313" key="10">
    <source>
        <dbReference type="EMBL" id="HIX94946.1"/>
    </source>
</evidence>
<evidence type="ECO:0000313" key="11">
    <source>
        <dbReference type="Proteomes" id="UP000886751"/>
    </source>
</evidence>
<keyword evidence="6 8" id="KW-0368">Histidine biosynthesis</keyword>
<sequence length="275" mass="30376">MAGEYLKSSVHVHTKLCDGKNTPEELAVTAWRAGLQTLGFTGHSYTPCDLEYCMTQSRTALYKAQIAKLKERYAGKLDILCGLEWDLESTDDPADYDYWIGSTHYVQGPKTGKYYEIDWRESDLAACIADDFDGDGLAVVEAYFANVAKVAEKKPTILGHFDLIKKINGSGKFFDEQAPRYHAAAEAALMAAARNRCVLEVNTSAVFRGFRQDFFPSDAILKDWLALSGNVVITADAHKREALTFGFEEAAAKLKALGYTKVQVLGRDGFTPCAL</sequence>
<organism evidence="10 11">
    <name type="scientific">Candidatus Gemmiger excrementipullorum</name>
    <dbReference type="NCBI Taxonomy" id="2838610"/>
    <lineage>
        <taxon>Bacteria</taxon>
        <taxon>Bacillati</taxon>
        <taxon>Bacillota</taxon>
        <taxon>Clostridia</taxon>
        <taxon>Eubacteriales</taxon>
        <taxon>Gemmiger</taxon>
    </lineage>
</organism>
<dbReference type="EMBL" id="DXEI01000084">
    <property type="protein sequence ID" value="HIX94946.1"/>
    <property type="molecule type" value="Genomic_DNA"/>
</dbReference>
<dbReference type="InterPro" id="IPR010140">
    <property type="entry name" value="Histidinol_P_phosphatase_HisJ"/>
</dbReference>
<dbReference type="PANTHER" id="PTHR21039:SF0">
    <property type="entry name" value="HISTIDINOL-PHOSPHATASE"/>
    <property type="match status" value="1"/>
</dbReference>
<evidence type="ECO:0000256" key="6">
    <source>
        <dbReference type="ARBA" id="ARBA00023102"/>
    </source>
</evidence>
<comment type="pathway">
    <text evidence="1 8">Amino-acid biosynthesis; L-histidine biosynthesis; L-histidine from 5-phospho-alpha-D-ribose 1-diphosphate: step 8/9.</text>
</comment>
<evidence type="ECO:0000256" key="2">
    <source>
        <dbReference type="ARBA" id="ARBA00009152"/>
    </source>
</evidence>
<dbReference type="InterPro" id="IPR004013">
    <property type="entry name" value="PHP_dom"/>
</dbReference>
<keyword evidence="4 8" id="KW-0028">Amino-acid biosynthesis</keyword>
<gene>
    <name evidence="10" type="ORF">H9846_05770</name>
</gene>
<feature type="domain" description="PHP" evidence="9">
    <location>
        <begin position="10"/>
        <end position="204"/>
    </location>
</feature>
<reference evidence="10" key="2">
    <citation type="submission" date="2021-04" db="EMBL/GenBank/DDBJ databases">
        <authorList>
            <person name="Gilroy R."/>
        </authorList>
    </citation>
    <scope>NUCLEOTIDE SEQUENCE</scope>
    <source>
        <strain evidence="10">ChiHecec2B26-7398</strain>
    </source>
</reference>